<feature type="domain" description="IPT/TIG" evidence="2">
    <location>
        <begin position="191"/>
        <end position="271"/>
    </location>
</feature>
<evidence type="ECO:0000313" key="4">
    <source>
        <dbReference type="Proteomes" id="UP000187941"/>
    </source>
</evidence>
<dbReference type="OrthoDB" id="915087at2"/>
<dbReference type="RefSeq" id="WP_077131326.1">
    <property type="nucleotide sequence ID" value="NZ_CP014263.1"/>
</dbReference>
<feature type="chain" id="PRO_5012117136" evidence="1">
    <location>
        <begin position="25"/>
        <end position="599"/>
    </location>
</feature>
<dbReference type="InterPro" id="IPR002909">
    <property type="entry name" value="IPT_dom"/>
</dbReference>
<keyword evidence="4" id="KW-1185">Reference proteome</keyword>
<protein>
    <submittedName>
        <fullName evidence="3">Cell shape determination protein CcmA</fullName>
    </submittedName>
</protein>
<dbReference type="Proteomes" id="UP000187941">
    <property type="component" value="Chromosome"/>
</dbReference>
<gene>
    <name evidence="3" type="ORF">AWR27_11505</name>
</gene>
<dbReference type="AlphaFoldDB" id="A0A1P9WWY4"/>
<evidence type="ECO:0000256" key="1">
    <source>
        <dbReference type="SAM" id="SignalP"/>
    </source>
</evidence>
<dbReference type="SUPFAM" id="SSF81296">
    <property type="entry name" value="E set domains"/>
    <property type="match status" value="6"/>
</dbReference>
<dbReference type="KEGG" id="smon:AWR27_11505"/>
<dbReference type="Pfam" id="PF01833">
    <property type="entry name" value="TIG"/>
    <property type="match status" value="4"/>
</dbReference>
<dbReference type="Gene3D" id="2.60.40.10">
    <property type="entry name" value="Immunoglobulins"/>
    <property type="match status" value="7"/>
</dbReference>
<dbReference type="InterPro" id="IPR014756">
    <property type="entry name" value="Ig_E-set"/>
</dbReference>
<dbReference type="EMBL" id="CP014263">
    <property type="protein sequence ID" value="AQG79895.1"/>
    <property type="molecule type" value="Genomic_DNA"/>
</dbReference>
<feature type="domain" description="IPT/TIG" evidence="2">
    <location>
        <begin position="26"/>
        <end position="108"/>
    </location>
</feature>
<feature type="domain" description="IPT/TIG" evidence="2">
    <location>
        <begin position="273"/>
        <end position="353"/>
    </location>
</feature>
<evidence type="ECO:0000259" key="2">
    <source>
        <dbReference type="SMART" id="SM00429"/>
    </source>
</evidence>
<feature type="signal peptide" evidence="1">
    <location>
        <begin position="1"/>
        <end position="24"/>
    </location>
</feature>
<dbReference type="PROSITE" id="PS51257">
    <property type="entry name" value="PROKAR_LIPOPROTEIN"/>
    <property type="match status" value="1"/>
</dbReference>
<dbReference type="InterPro" id="IPR013783">
    <property type="entry name" value="Ig-like_fold"/>
</dbReference>
<organism evidence="3 4">
    <name type="scientific">Spirosoma montaniterrae</name>
    <dbReference type="NCBI Taxonomy" id="1178516"/>
    <lineage>
        <taxon>Bacteria</taxon>
        <taxon>Pseudomonadati</taxon>
        <taxon>Bacteroidota</taxon>
        <taxon>Cytophagia</taxon>
        <taxon>Cytophagales</taxon>
        <taxon>Cytophagaceae</taxon>
        <taxon>Spirosoma</taxon>
    </lineage>
</organism>
<proteinExistence type="predicted"/>
<sequence length="599" mass="62775">MRSPFYFLLISIFLACLSACRVQNNPPELLKVSPNTAYVDREVALSGYQFGSEPVVTFGEAASLVTARILSSDDNNIRVSVPFAPPGPTQIRVRNDQGVSDPLPFTVQQPAPALSAVTPANGLPGTTVVLTGNYLNQLLSIKFSDADAVIRDSTAQKLTVVVPENLPRGPLSIVVETKGGQLLIPFIVADTPQITSISPRSVRPGGELLIQGKNLTDGIVRINGLLVFPTNTTVKDNEIRATVPANATSGVVTVTVFERLIATSADSVKIVQQPSVANLSLRDGIAGDKIILNGLNLRDVTSVTFGTTAAAFRVLSDSQIETTVPTLPAPVQLAVSVGSVGGTFTATDPFFYYVAPGAITFSPTRALRNAQIIITGQNLHRITEVKVSGFTEPIIDRIEGSQLRVSVPANALTGAVTVTNRAGSSTAARQLVVIQPPVVTEIIPTKARPGERVVLKGNFLLNARILFTGTAVAAADGGRTEDNERWVLVPADAQSGVIRLTNEVGDAVTTDAFTVLRLAVIAGFAPQSAVVGADVTITGQHMSSVKEVRFNGGASLPAPFRLSGNALIVTVPGSATTGQICLTTDAGVSCTTGNFTVVR</sequence>
<name>A0A1P9WWY4_9BACT</name>
<keyword evidence="1" id="KW-0732">Signal</keyword>
<accession>A0A1P9WWY4</accession>
<dbReference type="CDD" id="cd00102">
    <property type="entry name" value="IPT"/>
    <property type="match status" value="1"/>
</dbReference>
<evidence type="ECO:0000313" key="3">
    <source>
        <dbReference type="EMBL" id="AQG79895.1"/>
    </source>
</evidence>
<dbReference type="STRING" id="1178516.AWR27_11505"/>
<reference evidence="3 4" key="1">
    <citation type="submission" date="2016-01" db="EMBL/GenBank/DDBJ databases">
        <authorList>
            <person name="Oliw E.H."/>
        </authorList>
    </citation>
    <scope>NUCLEOTIDE SEQUENCE [LARGE SCALE GENOMIC DNA]</scope>
    <source>
        <strain evidence="3 4">DY10</strain>
    </source>
</reference>
<dbReference type="SMART" id="SM00429">
    <property type="entry name" value="IPT"/>
    <property type="match status" value="3"/>
</dbReference>